<evidence type="ECO:0000256" key="1">
    <source>
        <dbReference type="SAM" id="MobiDB-lite"/>
    </source>
</evidence>
<dbReference type="AlphaFoldDB" id="A0A6C0AIT2"/>
<evidence type="ECO:0000313" key="2">
    <source>
        <dbReference type="EMBL" id="QHS79370.1"/>
    </source>
</evidence>
<name>A0A6C0AIT2_9ZZZZ</name>
<feature type="region of interest" description="Disordered" evidence="1">
    <location>
        <begin position="56"/>
        <end position="89"/>
    </location>
</feature>
<dbReference type="EMBL" id="MN740642">
    <property type="protein sequence ID" value="QHS79370.1"/>
    <property type="molecule type" value="Genomic_DNA"/>
</dbReference>
<organism evidence="2">
    <name type="scientific">viral metagenome</name>
    <dbReference type="NCBI Taxonomy" id="1070528"/>
    <lineage>
        <taxon>unclassified sequences</taxon>
        <taxon>metagenomes</taxon>
        <taxon>organismal metagenomes</taxon>
    </lineage>
</organism>
<feature type="region of interest" description="Disordered" evidence="1">
    <location>
        <begin position="133"/>
        <end position="180"/>
    </location>
</feature>
<reference evidence="2" key="1">
    <citation type="journal article" date="2020" name="Nature">
        <title>Giant virus diversity and host interactions through global metagenomics.</title>
        <authorList>
            <person name="Schulz F."/>
            <person name="Roux S."/>
            <person name="Paez-Espino D."/>
            <person name="Jungbluth S."/>
            <person name="Walsh D.A."/>
            <person name="Denef V.J."/>
            <person name="McMahon K.D."/>
            <person name="Konstantinidis K.T."/>
            <person name="Eloe-Fadrosh E.A."/>
            <person name="Kyrpides N.C."/>
            <person name="Woyke T."/>
        </authorList>
    </citation>
    <scope>NUCLEOTIDE SEQUENCE</scope>
    <source>
        <strain evidence="2">GVMAG-S-1035237-23</strain>
    </source>
</reference>
<feature type="compositionally biased region" description="Basic residues" evidence="1">
    <location>
        <begin position="146"/>
        <end position="180"/>
    </location>
</feature>
<protein>
    <submittedName>
        <fullName evidence="2">Uncharacterized protein</fullName>
    </submittedName>
</protein>
<proteinExistence type="predicted"/>
<accession>A0A6C0AIT2</accession>
<sequence length="180" mass="18991">MPTVTPTGQLVMGRGDTPGVIAPEPSKLNGSIASAAAATTQASQAQSAATFKALGAGQKGAGKRRRRFTGGASQNVAPSIIPTAHSVSGANPTDVGQKLAEVAAQVKAGGVYDNLIGSTPYKVGGLRIYGAEDLYPGSGTHVDTKQKRKTKKKNGRRHKRTHRRKRSRSHNLRRRSSRRV</sequence>